<name>A0A9N9JZ16_9GLOM</name>
<protein>
    <submittedName>
        <fullName evidence="1">2720_t:CDS:1</fullName>
    </submittedName>
</protein>
<sequence>VRNYIIYTWALFAKAAKEVFSLTIQQLTGYFKLQAILNNKLNALIK</sequence>
<proteinExistence type="predicted"/>
<gene>
    <name evidence="1" type="ORF">DERYTH_LOCUS23243</name>
</gene>
<dbReference type="EMBL" id="CAJVPY010034751">
    <property type="protein sequence ID" value="CAG8800334.1"/>
    <property type="molecule type" value="Genomic_DNA"/>
</dbReference>
<comment type="caution">
    <text evidence="1">The sequence shown here is derived from an EMBL/GenBank/DDBJ whole genome shotgun (WGS) entry which is preliminary data.</text>
</comment>
<organism evidence="1 2">
    <name type="scientific">Dentiscutata erythropus</name>
    <dbReference type="NCBI Taxonomy" id="1348616"/>
    <lineage>
        <taxon>Eukaryota</taxon>
        <taxon>Fungi</taxon>
        <taxon>Fungi incertae sedis</taxon>
        <taxon>Mucoromycota</taxon>
        <taxon>Glomeromycotina</taxon>
        <taxon>Glomeromycetes</taxon>
        <taxon>Diversisporales</taxon>
        <taxon>Gigasporaceae</taxon>
        <taxon>Dentiscutata</taxon>
    </lineage>
</organism>
<dbReference type="Proteomes" id="UP000789405">
    <property type="component" value="Unassembled WGS sequence"/>
</dbReference>
<dbReference type="AlphaFoldDB" id="A0A9N9JZ16"/>
<reference evidence="1" key="1">
    <citation type="submission" date="2021-06" db="EMBL/GenBank/DDBJ databases">
        <authorList>
            <person name="Kallberg Y."/>
            <person name="Tangrot J."/>
            <person name="Rosling A."/>
        </authorList>
    </citation>
    <scope>NUCLEOTIDE SEQUENCE</scope>
    <source>
        <strain evidence="1">MA453B</strain>
    </source>
</reference>
<evidence type="ECO:0000313" key="2">
    <source>
        <dbReference type="Proteomes" id="UP000789405"/>
    </source>
</evidence>
<evidence type="ECO:0000313" key="1">
    <source>
        <dbReference type="EMBL" id="CAG8800334.1"/>
    </source>
</evidence>
<keyword evidence="2" id="KW-1185">Reference proteome</keyword>
<feature type="non-terminal residue" evidence="1">
    <location>
        <position position="1"/>
    </location>
</feature>
<accession>A0A9N9JZ16</accession>
<feature type="non-terminal residue" evidence="1">
    <location>
        <position position="46"/>
    </location>
</feature>